<dbReference type="InterPro" id="IPR025121">
    <property type="entry name" value="GTPase_HflX_N"/>
</dbReference>
<proteinExistence type="predicted"/>
<dbReference type="SUPFAM" id="SSF52540">
    <property type="entry name" value="P-loop containing nucleoside triphosphate hydrolases"/>
    <property type="match status" value="1"/>
</dbReference>
<evidence type="ECO:0000313" key="11">
    <source>
        <dbReference type="Proteomes" id="UP000092462"/>
    </source>
</evidence>
<evidence type="ECO:0000313" key="10">
    <source>
        <dbReference type="EnsemblMetazoa" id="PPAI007552-PA"/>
    </source>
</evidence>
<keyword evidence="6" id="KW-0479">Metal-binding</keyword>
<dbReference type="Pfam" id="PF01926">
    <property type="entry name" value="MMR_HSR1"/>
    <property type="match status" value="1"/>
</dbReference>
<evidence type="ECO:0000256" key="9">
    <source>
        <dbReference type="ARBA" id="ARBA00023134"/>
    </source>
</evidence>
<accession>A0A1B0DHB8</accession>
<dbReference type="PANTHER" id="PTHR10229:SF0">
    <property type="entry name" value="GTP-BINDING PROTEIN 6-RELATED"/>
    <property type="match status" value="1"/>
</dbReference>
<dbReference type="InterPro" id="IPR006073">
    <property type="entry name" value="GTP-bd"/>
</dbReference>
<dbReference type="GO" id="GO:0005737">
    <property type="term" value="C:cytoplasm"/>
    <property type="evidence" value="ECO:0007669"/>
    <property type="project" value="TreeGrafter"/>
</dbReference>
<dbReference type="GO" id="GO:0033645">
    <property type="term" value="C:host cell endomembrane system"/>
    <property type="evidence" value="ECO:0007669"/>
    <property type="project" value="UniProtKB-SubCell"/>
</dbReference>
<reference evidence="10" key="1">
    <citation type="submission" date="2022-08" db="UniProtKB">
        <authorList>
            <consortium name="EnsemblMetazoa"/>
        </authorList>
    </citation>
    <scope>IDENTIFICATION</scope>
    <source>
        <strain evidence="10">Israel</strain>
    </source>
</reference>
<dbReference type="InterPro" id="IPR029063">
    <property type="entry name" value="SAM-dependent_MTases_sf"/>
</dbReference>
<dbReference type="Proteomes" id="UP000092462">
    <property type="component" value="Unassembled WGS sequence"/>
</dbReference>
<dbReference type="InterPro" id="IPR030394">
    <property type="entry name" value="G_HFLX_dom"/>
</dbReference>
<keyword evidence="11" id="KW-1185">Reference proteome</keyword>
<dbReference type="FunFam" id="3.40.50.150:FF:000220">
    <property type="entry name" value="CAMK protein kinase"/>
    <property type="match status" value="1"/>
</dbReference>
<dbReference type="PANTHER" id="PTHR10229">
    <property type="entry name" value="GTP-BINDING PROTEIN HFLX"/>
    <property type="match status" value="1"/>
</dbReference>
<name>A0A1B0DHB8_PHLPP</name>
<sequence length="727" mass="81915">VTRAVDLCAAPGSWSQVLSRRLYEGREESADVKIIAVDLQAMAALPGVTQIQGDITKLSTAKAIIDHFGDKKAELVVCDGAPDVTGLHDIDEYIQSQLLLAALSITTHVLMPGGTFVAKIFRGKDTTLLYSQLDIFFDSVSITKPQSSRNSSLEAFVVCKNYNPPKGFIPQMINPMIDDVKILIEETDSEVNKKLIPFIVSGDLRYNYDSDMSYNLPVNEEGQYEWKDAVQFSGNTRLKYTMSGVKGGNHKKGRQSVEDDEGDFETTEEFDEKLIDKDEEYNFIASSALHITKNILNEQHIFLIQPYIKWGPQKSPSSPDLLIEESVALVRSVPKWHVEQVMKVPLENFSKKTLFGRGKIEEIKEAINKLRASGKPVSRIFISKGVIHGAQKRFLETTFHLPILDRYSMVIQILRLHATTAEAKLQVAMAEIPYIWGQTRPKNATVGKLDDLVLTDSQRILLTHRERKLKKALDNIRAQRKLLRRKRQSRNFPVIAVVGYTNAGKTSLIKALTREVTLQPRDQLFATLDVTAHAGRLPCKLEVIFMDTVGFMSDIPTELLECFISTLEDVMLADVILHVQDVSHGNCLEQRKHVEATLRELVEKFGENHELNNIIDVGNKMDKLPSGEENNSKFQDLHLISSHTLEGVRELLDDIEKLVLKRTQRSHITIKAAMGGEEASWLYKNATVVDAEADPEDSQYLRLHVVIAEATFEQFKHRFLKGSGKKK</sequence>
<evidence type="ECO:0000256" key="8">
    <source>
        <dbReference type="ARBA" id="ARBA00022842"/>
    </source>
</evidence>
<dbReference type="GO" id="GO:0032259">
    <property type="term" value="P:methylation"/>
    <property type="evidence" value="ECO:0007669"/>
    <property type="project" value="UniProtKB-KW"/>
</dbReference>
<dbReference type="PROSITE" id="PS51705">
    <property type="entry name" value="G_HFLX"/>
    <property type="match status" value="1"/>
</dbReference>
<dbReference type="AlphaFoldDB" id="A0A1B0DHB8"/>
<evidence type="ECO:0000256" key="3">
    <source>
        <dbReference type="ARBA" id="ARBA00022603"/>
    </source>
</evidence>
<evidence type="ECO:0000256" key="2">
    <source>
        <dbReference type="ARBA" id="ARBA00022552"/>
    </source>
</evidence>
<evidence type="ECO:0000256" key="6">
    <source>
        <dbReference type="ARBA" id="ARBA00022723"/>
    </source>
</evidence>
<dbReference type="Gene3D" id="3.40.50.150">
    <property type="entry name" value="Vaccinia Virus protein VP39"/>
    <property type="match status" value="1"/>
</dbReference>
<dbReference type="Pfam" id="PF01728">
    <property type="entry name" value="FtsJ"/>
    <property type="match status" value="1"/>
</dbReference>
<dbReference type="GO" id="GO:0006364">
    <property type="term" value="P:rRNA processing"/>
    <property type="evidence" value="ECO:0007669"/>
    <property type="project" value="UniProtKB-KW"/>
</dbReference>
<dbReference type="GO" id="GO:0005525">
    <property type="term" value="F:GTP binding"/>
    <property type="evidence" value="ECO:0007669"/>
    <property type="project" value="UniProtKB-KW"/>
</dbReference>
<keyword evidence="1" id="KW-0963">Cytoplasm</keyword>
<dbReference type="VEuPathDB" id="VectorBase:PPAI007552"/>
<dbReference type="EMBL" id="AJVK01060909">
    <property type="status" value="NOT_ANNOTATED_CDS"/>
    <property type="molecule type" value="Genomic_DNA"/>
</dbReference>
<dbReference type="Gene3D" id="3.40.50.11060">
    <property type="entry name" value="GTPase HflX, N-terminal domain"/>
    <property type="match status" value="1"/>
</dbReference>
<keyword evidence="3" id="KW-0489">Methyltransferase</keyword>
<evidence type="ECO:0000256" key="7">
    <source>
        <dbReference type="ARBA" id="ARBA00022741"/>
    </source>
</evidence>
<keyword evidence="4" id="KW-0808">Transferase</keyword>
<dbReference type="CDD" id="cd01878">
    <property type="entry name" value="HflX"/>
    <property type="match status" value="1"/>
</dbReference>
<evidence type="ECO:0000256" key="1">
    <source>
        <dbReference type="ARBA" id="ARBA00022490"/>
    </source>
</evidence>
<dbReference type="Gene3D" id="3.40.50.300">
    <property type="entry name" value="P-loop containing nucleotide triphosphate hydrolases"/>
    <property type="match status" value="1"/>
</dbReference>
<dbReference type="EnsemblMetazoa" id="PPAI007552-RA">
    <property type="protein sequence ID" value="PPAI007552-PA"/>
    <property type="gene ID" value="PPAI007552"/>
</dbReference>
<dbReference type="GO" id="GO:0043022">
    <property type="term" value="F:ribosome binding"/>
    <property type="evidence" value="ECO:0007669"/>
    <property type="project" value="TreeGrafter"/>
</dbReference>
<keyword evidence="5" id="KW-0949">S-adenosyl-L-methionine</keyword>
<dbReference type="VEuPathDB" id="VectorBase:PPAPM1_000272"/>
<dbReference type="GO" id="GO:0046872">
    <property type="term" value="F:metal ion binding"/>
    <property type="evidence" value="ECO:0007669"/>
    <property type="project" value="UniProtKB-KW"/>
</dbReference>
<dbReference type="VEuPathDB" id="VectorBase:PPAPM1_000715"/>
<dbReference type="SUPFAM" id="SSF53335">
    <property type="entry name" value="S-adenosyl-L-methionine-dependent methyltransferases"/>
    <property type="match status" value="1"/>
</dbReference>
<dbReference type="InterPro" id="IPR027417">
    <property type="entry name" value="P-loop_NTPase"/>
</dbReference>
<dbReference type="InterPro" id="IPR002877">
    <property type="entry name" value="RNA_MeTrfase_FtsJ_dom"/>
</dbReference>
<organism evidence="10 11">
    <name type="scientific">Phlebotomus papatasi</name>
    <name type="common">Sandfly</name>
    <dbReference type="NCBI Taxonomy" id="29031"/>
    <lineage>
        <taxon>Eukaryota</taxon>
        <taxon>Metazoa</taxon>
        <taxon>Ecdysozoa</taxon>
        <taxon>Arthropoda</taxon>
        <taxon>Hexapoda</taxon>
        <taxon>Insecta</taxon>
        <taxon>Pterygota</taxon>
        <taxon>Neoptera</taxon>
        <taxon>Endopterygota</taxon>
        <taxon>Diptera</taxon>
        <taxon>Nematocera</taxon>
        <taxon>Psychodoidea</taxon>
        <taxon>Psychodidae</taxon>
        <taxon>Phlebotomus</taxon>
        <taxon>Phlebotomus</taxon>
    </lineage>
</organism>
<dbReference type="Pfam" id="PF13167">
    <property type="entry name" value="GTP-bdg_N"/>
    <property type="match status" value="1"/>
</dbReference>
<keyword evidence="8" id="KW-0460">Magnesium</keyword>
<keyword evidence="2" id="KW-0698">rRNA processing</keyword>
<protein>
    <submittedName>
        <fullName evidence="10">Uncharacterized protein</fullName>
    </submittedName>
</protein>
<keyword evidence="9" id="KW-0342">GTP-binding</keyword>
<evidence type="ECO:0000256" key="4">
    <source>
        <dbReference type="ARBA" id="ARBA00022679"/>
    </source>
</evidence>
<dbReference type="NCBIfam" id="TIGR03156">
    <property type="entry name" value="GTP_HflX"/>
    <property type="match status" value="1"/>
</dbReference>
<dbReference type="InterPro" id="IPR016496">
    <property type="entry name" value="GTPase_HflX"/>
</dbReference>
<keyword evidence="7" id="KW-0547">Nucleotide-binding</keyword>
<dbReference type="GO" id="GO:0008168">
    <property type="term" value="F:methyltransferase activity"/>
    <property type="evidence" value="ECO:0007669"/>
    <property type="project" value="UniProtKB-KW"/>
</dbReference>
<evidence type="ECO:0000256" key="5">
    <source>
        <dbReference type="ARBA" id="ARBA00022691"/>
    </source>
</evidence>
<dbReference type="InterPro" id="IPR042108">
    <property type="entry name" value="GTPase_HflX_N_sf"/>
</dbReference>
<dbReference type="FunFam" id="3.40.50.300:FF:000886">
    <property type="entry name" value="Putative GTP-binding protein 6"/>
    <property type="match status" value="1"/>
</dbReference>